<evidence type="ECO:0000259" key="1">
    <source>
        <dbReference type="Pfam" id="PF03235"/>
    </source>
</evidence>
<proteinExistence type="predicted"/>
<dbReference type="PANTHER" id="PTHR35149">
    <property type="entry name" value="SLL5132 PROTEIN"/>
    <property type="match status" value="1"/>
</dbReference>
<evidence type="ECO:0000259" key="2">
    <source>
        <dbReference type="Pfam" id="PF07510"/>
    </source>
</evidence>
<dbReference type="InterPro" id="IPR011089">
    <property type="entry name" value="GmrSD_C"/>
</dbReference>
<dbReference type="RefSeq" id="WP_101818931.1">
    <property type="nucleotide sequence ID" value="NZ_PKJC01000001.1"/>
</dbReference>
<protein>
    <submittedName>
        <fullName evidence="3">DUF262 domain-containing protein</fullName>
    </submittedName>
</protein>
<evidence type="ECO:0000313" key="4">
    <source>
        <dbReference type="Proteomes" id="UP000234662"/>
    </source>
</evidence>
<comment type="caution">
    <text evidence="3">The sequence shown here is derived from an EMBL/GenBank/DDBJ whole genome shotgun (WGS) entry which is preliminary data.</text>
</comment>
<dbReference type="Pfam" id="PF07510">
    <property type="entry name" value="GmrSD_C"/>
    <property type="match status" value="1"/>
</dbReference>
<sequence length="600" mass="68047">MIKSATQYPVHSLVSHDANTLYRVPPYQREYSWRQQQWEELFDDLAESDGPHFLGTIICLNATHDAVEANILELVDGQQRMTTITLLLAAIHSILSQNKDVLDDEAQADLINLRRQLVRKQDNKLRLRPQLQGGNRADYAEVMKEAGLPVEHDHVNYLHLRRIWRCYNHFLSEIGEYAADQQIARVEAAQEILDAVNRAIIVKIEVDTHADAFVLFESLNNRGMPLTPVDLIKNRVLADAERLQVMDVDKTFEKWNEMLSNLGDDYANQERFLRHYYNAFKSSLPSVPNATVATRSKLIRIYETLVANGVSEFLDAIVPASEMYGRITGQIPRGASLDAKLTTLGRAQGAPSYMLLLYLLRDAEVKKIPTSEIERIVELLTAFFVRRNLTGFPQTYALPRIFMDVTDLLVDHQGEGAAEIVAKALREQSASDDSFRERLTGPVYEDNADVTRFLLTSLAEQGMTKETKQDLWARDKKNSYYIWTIEHILPQGKNLPDAWKTMLGGDAAATEAQDSHVHQLGNLTITGYNTSLGNKSFKEKKDRKDASGNYIGYRNGLRLNEDVVCEDEWTVALIVKRTLSLAEQVLKAFPLEISDQGLKR</sequence>
<dbReference type="EMBL" id="PKJC01000001">
    <property type="protein sequence ID" value="PKZ67586.1"/>
    <property type="molecule type" value="Genomic_DNA"/>
</dbReference>
<organism evidence="3 4">
    <name type="scientific">Gordonia terrae</name>
    <dbReference type="NCBI Taxonomy" id="2055"/>
    <lineage>
        <taxon>Bacteria</taxon>
        <taxon>Bacillati</taxon>
        <taxon>Actinomycetota</taxon>
        <taxon>Actinomycetes</taxon>
        <taxon>Mycobacteriales</taxon>
        <taxon>Gordoniaceae</taxon>
        <taxon>Gordonia</taxon>
    </lineage>
</organism>
<reference evidence="3 4" key="1">
    <citation type="submission" date="2017-12" db="EMBL/GenBank/DDBJ databases">
        <title>Phylogenetic diversity of female urinary microbiome.</title>
        <authorList>
            <person name="Thomas-White K."/>
            <person name="Wolfe A.J."/>
        </authorList>
    </citation>
    <scope>NUCLEOTIDE SEQUENCE [LARGE SCALE GENOMIC DNA]</scope>
    <source>
        <strain evidence="3 4">UMB0777</strain>
    </source>
</reference>
<dbReference type="InterPro" id="IPR004919">
    <property type="entry name" value="GmrSD_N"/>
</dbReference>
<dbReference type="Proteomes" id="UP000234662">
    <property type="component" value="Unassembled WGS sequence"/>
</dbReference>
<dbReference type="PANTHER" id="PTHR35149:SF2">
    <property type="entry name" value="DUF262 DOMAIN-CONTAINING PROTEIN"/>
    <property type="match status" value="1"/>
</dbReference>
<name>A0A2I1REU0_9ACTN</name>
<dbReference type="AlphaFoldDB" id="A0A2I1REU0"/>
<accession>A0A2I1REU0</accession>
<dbReference type="Pfam" id="PF03235">
    <property type="entry name" value="GmrSD_N"/>
    <property type="match status" value="1"/>
</dbReference>
<feature type="domain" description="GmrSD restriction endonucleases C-terminal" evidence="2">
    <location>
        <begin position="431"/>
        <end position="583"/>
    </location>
</feature>
<evidence type="ECO:0000313" key="3">
    <source>
        <dbReference type="EMBL" id="PKZ67586.1"/>
    </source>
</evidence>
<feature type="domain" description="GmrSD restriction endonucleases N-terminal" evidence="1">
    <location>
        <begin position="12"/>
        <end position="236"/>
    </location>
</feature>
<gene>
    <name evidence="3" type="ORF">CYJ73_02725</name>
</gene>